<dbReference type="EMBL" id="JAFIRN010000001">
    <property type="protein sequence ID" value="KAG5856371.1"/>
    <property type="molecule type" value="Genomic_DNA"/>
</dbReference>
<dbReference type="Proteomes" id="UP001044222">
    <property type="component" value="Unassembled WGS sequence"/>
</dbReference>
<organism evidence="1 2">
    <name type="scientific">Anguilla anguilla</name>
    <name type="common">European freshwater eel</name>
    <name type="synonym">Muraena anguilla</name>
    <dbReference type="NCBI Taxonomy" id="7936"/>
    <lineage>
        <taxon>Eukaryota</taxon>
        <taxon>Metazoa</taxon>
        <taxon>Chordata</taxon>
        <taxon>Craniata</taxon>
        <taxon>Vertebrata</taxon>
        <taxon>Euteleostomi</taxon>
        <taxon>Actinopterygii</taxon>
        <taxon>Neopterygii</taxon>
        <taxon>Teleostei</taxon>
        <taxon>Anguilliformes</taxon>
        <taxon>Anguillidae</taxon>
        <taxon>Anguilla</taxon>
    </lineage>
</organism>
<sequence length="73" mass="8090">MSLAKTEVLFQQRHNSAPLALVNYVPDWDTLLTGHCPSAGRQCGVRWIQVALSKSVAGIELQPASFQLKRLDQ</sequence>
<gene>
    <name evidence="1" type="ORF">ANANG_G00007280</name>
</gene>
<evidence type="ECO:0000313" key="2">
    <source>
        <dbReference type="Proteomes" id="UP001044222"/>
    </source>
</evidence>
<keyword evidence="2" id="KW-1185">Reference proteome</keyword>
<comment type="caution">
    <text evidence="1">The sequence shown here is derived from an EMBL/GenBank/DDBJ whole genome shotgun (WGS) entry which is preliminary data.</text>
</comment>
<evidence type="ECO:0000313" key="1">
    <source>
        <dbReference type="EMBL" id="KAG5856371.1"/>
    </source>
</evidence>
<protein>
    <submittedName>
        <fullName evidence="1">Uncharacterized protein</fullName>
    </submittedName>
</protein>
<reference evidence="1" key="1">
    <citation type="submission" date="2021-01" db="EMBL/GenBank/DDBJ databases">
        <title>A chromosome-scale assembly of European eel, Anguilla anguilla.</title>
        <authorList>
            <person name="Henkel C."/>
            <person name="Jong-Raadsen S.A."/>
            <person name="Dufour S."/>
            <person name="Weltzien F.-A."/>
            <person name="Palstra A.P."/>
            <person name="Pelster B."/>
            <person name="Spaink H.P."/>
            <person name="Van Den Thillart G.E."/>
            <person name="Jansen H."/>
            <person name="Zahm M."/>
            <person name="Klopp C."/>
            <person name="Cedric C."/>
            <person name="Louis A."/>
            <person name="Berthelot C."/>
            <person name="Parey E."/>
            <person name="Roest Crollius H."/>
            <person name="Montfort J."/>
            <person name="Robinson-Rechavi M."/>
            <person name="Bucao C."/>
            <person name="Bouchez O."/>
            <person name="Gislard M."/>
            <person name="Lluch J."/>
            <person name="Milhes M."/>
            <person name="Lampietro C."/>
            <person name="Lopez Roques C."/>
            <person name="Donnadieu C."/>
            <person name="Braasch I."/>
            <person name="Desvignes T."/>
            <person name="Postlethwait J."/>
            <person name="Bobe J."/>
            <person name="Guiguen Y."/>
            <person name="Dirks R."/>
        </authorList>
    </citation>
    <scope>NUCLEOTIDE SEQUENCE</scope>
    <source>
        <strain evidence="1">Tag_6206</strain>
        <tissue evidence="1">Liver</tissue>
    </source>
</reference>
<dbReference type="AlphaFoldDB" id="A0A9D3MZ01"/>
<accession>A0A9D3MZ01</accession>
<proteinExistence type="predicted"/>
<name>A0A9D3MZ01_ANGAN</name>